<feature type="transmembrane region" description="Helical" evidence="1">
    <location>
        <begin position="199"/>
        <end position="220"/>
    </location>
</feature>
<feature type="transmembrane region" description="Helical" evidence="1">
    <location>
        <begin position="396"/>
        <end position="418"/>
    </location>
</feature>
<proteinExistence type="predicted"/>
<protein>
    <submittedName>
        <fullName evidence="2">ABC transporter permease</fullName>
    </submittedName>
</protein>
<feature type="transmembrane region" description="Helical" evidence="1">
    <location>
        <begin position="438"/>
        <end position="457"/>
    </location>
</feature>
<accession>A0ABV8H1F9</accession>
<keyword evidence="3" id="KW-1185">Reference proteome</keyword>
<feature type="transmembrane region" description="Helical" evidence="1">
    <location>
        <begin position="127"/>
        <end position="154"/>
    </location>
</feature>
<feature type="transmembrane region" description="Helical" evidence="1">
    <location>
        <begin position="300"/>
        <end position="317"/>
    </location>
</feature>
<feature type="transmembrane region" description="Helical" evidence="1">
    <location>
        <begin position="347"/>
        <end position="368"/>
    </location>
</feature>
<evidence type="ECO:0000256" key="1">
    <source>
        <dbReference type="SAM" id="Phobius"/>
    </source>
</evidence>
<keyword evidence="1" id="KW-1133">Transmembrane helix</keyword>
<evidence type="ECO:0000313" key="3">
    <source>
        <dbReference type="Proteomes" id="UP001595772"/>
    </source>
</evidence>
<dbReference type="Proteomes" id="UP001595772">
    <property type="component" value="Unassembled WGS sequence"/>
</dbReference>
<feature type="transmembrane region" description="Helical" evidence="1">
    <location>
        <begin position="464"/>
        <end position="486"/>
    </location>
</feature>
<dbReference type="EMBL" id="JBHSAO010000010">
    <property type="protein sequence ID" value="MFC4024868.1"/>
    <property type="molecule type" value="Genomic_DNA"/>
</dbReference>
<feature type="transmembrane region" description="Helical" evidence="1">
    <location>
        <begin position="166"/>
        <end position="187"/>
    </location>
</feature>
<keyword evidence="1" id="KW-0812">Transmembrane</keyword>
<feature type="transmembrane region" description="Helical" evidence="1">
    <location>
        <begin position="506"/>
        <end position="527"/>
    </location>
</feature>
<dbReference type="RefSeq" id="WP_379497416.1">
    <property type="nucleotide sequence ID" value="NZ_JBHSAO010000010.1"/>
</dbReference>
<reference evidence="3" key="1">
    <citation type="journal article" date="2019" name="Int. J. Syst. Evol. Microbiol.">
        <title>The Global Catalogue of Microorganisms (GCM) 10K type strain sequencing project: providing services to taxonomists for standard genome sequencing and annotation.</title>
        <authorList>
            <consortium name="The Broad Institute Genomics Platform"/>
            <consortium name="The Broad Institute Genome Sequencing Center for Infectious Disease"/>
            <person name="Wu L."/>
            <person name="Ma J."/>
        </authorList>
    </citation>
    <scope>NUCLEOTIDE SEQUENCE [LARGE SCALE GENOMIC DNA]</scope>
    <source>
        <strain evidence="3">IBRC-M 10703</strain>
    </source>
</reference>
<evidence type="ECO:0000313" key="2">
    <source>
        <dbReference type="EMBL" id="MFC4024868.1"/>
    </source>
</evidence>
<feature type="transmembrane region" description="Helical" evidence="1">
    <location>
        <begin position="21"/>
        <end position="43"/>
    </location>
</feature>
<name>A0ABV8H1F9_9BACI</name>
<keyword evidence="1" id="KW-0472">Membrane</keyword>
<organism evidence="2 3">
    <name type="scientific">Oceanobacillus longus</name>
    <dbReference type="NCBI Taxonomy" id="930120"/>
    <lineage>
        <taxon>Bacteria</taxon>
        <taxon>Bacillati</taxon>
        <taxon>Bacillota</taxon>
        <taxon>Bacilli</taxon>
        <taxon>Bacillales</taxon>
        <taxon>Bacillaceae</taxon>
        <taxon>Oceanobacillus</taxon>
    </lineage>
</organism>
<sequence length="534" mass="58850">MMNQLFKNTGRLSRFIFREDRVRIPIWLISLSGITIVIALAFIDLYQNEGERQAMAETMCNPAMTAMVGQGYGLDNYTVGAMMAHQMLLFTAITVAIMSILLVTRHTRAEEEDGRIEMIRSLPSGRLANLASAMIAVSVTNVLLALITGFGMYALGIESMDLEGSLLYGASLGATGIFFTSLTAVFAQLSESSRGTISLSLTVLGLAYLIRAIGDVGSEILSWFSPLGWTLGTEVYVNNYWWPVLLLLVVSFVLALLAFYLNAIRDLNSGFLPSKPGRRNASVFLQSPIGLSFRLQRTTIFAWAVGMFAIGISYGSVLGDLELFMEDIEMMQQIVKPVEGFSLTEQFITMLMAIMSMISAVPALMVAMKIKGEENKNRTEHLLTRSVSRTRLMGSYYTLSIATSFMMQFLAVFGLWLAGSAVMEEQITFGTMFSAGMVYLPAIWVMIGVAVLLVGFIPKFTGLLWLYLIYSFIVVYLGDLLQFPAWLSNLSAFGHIPQIPVEDMDFLSVAILMIIAIIVSVAGFVGYNRRDIAG</sequence>
<gene>
    <name evidence="2" type="ORF">ACFOUV_13780</name>
</gene>
<feature type="transmembrane region" description="Helical" evidence="1">
    <location>
        <begin position="87"/>
        <end position="106"/>
    </location>
</feature>
<comment type="caution">
    <text evidence="2">The sequence shown here is derived from an EMBL/GenBank/DDBJ whole genome shotgun (WGS) entry which is preliminary data.</text>
</comment>
<feature type="transmembrane region" description="Helical" evidence="1">
    <location>
        <begin position="240"/>
        <end position="261"/>
    </location>
</feature>